<dbReference type="Gene3D" id="3.10.450.50">
    <property type="match status" value="1"/>
</dbReference>
<evidence type="ECO:0000313" key="3">
    <source>
        <dbReference type="Proteomes" id="UP000199187"/>
    </source>
</evidence>
<evidence type="ECO:0000259" key="1">
    <source>
        <dbReference type="Pfam" id="PF12680"/>
    </source>
</evidence>
<protein>
    <recommendedName>
        <fullName evidence="1">SnoaL-like domain-containing protein</fullName>
    </recommendedName>
</protein>
<reference evidence="3" key="1">
    <citation type="submission" date="2016-10" db="EMBL/GenBank/DDBJ databases">
        <authorList>
            <person name="Varghese N."/>
            <person name="Submissions S."/>
        </authorList>
    </citation>
    <scope>NUCLEOTIDE SEQUENCE [LARGE SCALE GENOMIC DNA]</scope>
    <source>
        <strain evidence="3">Ah-143</strain>
    </source>
</reference>
<dbReference type="Pfam" id="PF12680">
    <property type="entry name" value="SnoaL_2"/>
    <property type="match status" value="1"/>
</dbReference>
<dbReference type="Proteomes" id="UP000199187">
    <property type="component" value="Unassembled WGS sequence"/>
</dbReference>
<feature type="domain" description="SnoaL-like" evidence="1">
    <location>
        <begin position="11"/>
        <end position="119"/>
    </location>
</feature>
<keyword evidence="3" id="KW-1185">Reference proteome</keyword>
<dbReference type="RefSeq" id="WP_090122242.1">
    <property type="nucleotide sequence ID" value="NZ_CP045300.1"/>
</dbReference>
<evidence type="ECO:0000313" key="2">
    <source>
        <dbReference type="EMBL" id="SFT96014.1"/>
    </source>
</evidence>
<dbReference type="PANTHER" id="PTHR41252:SF1">
    <property type="entry name" value="BLR2505 PROTEIN"/>
    <property type="match status" value="1"/>
</dbReference>
<accession>A0A1I7C9E7</accession>
<dbReference type="SUPFAM" id="SSF54427">
    <property type="entry name" value="NTF2-like"/>
    <property type="match status" value="1"/>
</dbReference>
<proteinExistence type="predicted"/>
<dbReference type="InterPro" id="IPR032710">
    <property type="entry name" value="NTF2-like_dom_sf"/>
</dbReference>
<dbReference type="OrthoDB" id="6657864at2"/>
<sequence length="134" mass="15252">MTTQTPQAVAEDFFHRIATAEDVNEIAALVSENVDWLVAGNTQVVPWVGRKHGRKGVAEFYAQIRTHLVSEHFELKDILIKDKHLVAIGELASRVKKTQKMIETEFVLDMFIENGLITRFRMFEDSYAVSEACL</sequence>
<gene>
    <name evidence="2" type="ORF">SAMN05192562_103362</name>
</gene>
<dbReference type="InterPro" id="IPR037401">
    <property type="entry name" value="SnoaL-like"/>
</dbReference>
<organism evidence="2 3">
    <name type="scientific">Kosakonia arachidis</name>
    <dbReference type="NCBI Taxonomy" id="551989"/>
    <lineage>
        <taxon>Bacteria</taxon>
        <taxon>Pseudomonadati</taxon>
        <taxon>Pseudomonadota</taxon>
        <taxon>Gammaproteobacteria</taxon>
        <taxon>Enterobacterales</taxon>
        <taxon>Enterobacteriaceae</taxon>
        <taxon>Kosakonia</taxon>
    </lineage>
</organism>
<dbReference type="EMBL" id="FPAU01000003">
    <property type="protein sequence ID" value="SFT96014.1"/>
    <property type="molecule type" value="Genomic_DNA"/>
</dbReference>
<name>A0A1I7C9E7_9ENTR</name>
<dbReference type="PANTHER" id="PTHR41252">
    <property type="entry name" value="BLR2505 PROTEIN"/>
    <property type="match status" value="1"/>
</dbReference>
<dbReference type="AlphaFoldDB" id="A0A1I7C9E7"/>